<evidence type="ECO:0000259" key="1">
    <source>
        <dbReference type="Pfam" id="PF11738"/>
    </source>
</evidence>
<evidence type="ECO:0000259" key="2">
    <source>
        <dbReference type="Pfam" id="PF13739"/>
    </source>
</evidence>
<dbReference type="InterPro" id="IPR037126">
    <property type="entry name" value="PdaC/RsiV-like_sf"/>
</dbReference>
<dbReference type="RefSeq" id="WP_377501626.1">
    <property type="nucleotide sequence ID" value="NZ_JBHMDO010000048.1"/>
</dbReference>
<comment type="caution">
    <text evidence="3">The sequence shown here is derived from an EMBL/GenBank/DDBJ whole genome shotgun (WGS) entry which is preliminary data.</text>
</comment>
<protein>
    <submittedName>
        <fullName evidence="3">DUF3298 domain-containing protein</fullName>
    </submittedName>
</protein>
<organism evidence="3 4">
    <name type="scientific">Paenibacillus aurantiacus</name>
    <dbReference type="NCBI Taxonomy" id="1936118"/>
    <lineage>
        <taxon>Bacteria</taxon>
        <taxon>Bacillati</taxon>
        <taxon>Bacillota</taxon>
        <taxon>Bacilli</taxon>
        <taxon>Bacillales</taxon>
        <taxon>Paenibacillaceae</taxon>
        <taxon>Paenibacillus</taxon>
    </lineage>
</organism>
<dbReference type="Gene3D" id="3.90.640.20">
    <property type="entry name" value="Heat-shock cognate protein, ATPase"/>
    <property type="match status" value="1"/>
</dbReference>
<sequence>MAFQFPVHVQASRITFTKAELWIPVVSGVQNAAARNAINADIRQQVRELAADQGSLDDPRAEMQGYFELKTNEKSILSLSLFNYAYTGGAHGLTLQKSLTFQIATGKRYSLAELFKPGSPYVKRLSDLIKAQIKERQIATLGEFESIAPNQSFYVADRALVVYFDLYELAPYAFGFPYFPISVFELADIVSPSGPLAPMIVND</sequence>
<gene>
    <name evidence="3" type="ORF">ACFFSY_31115</name>
</gene>
<dbReference type="InterPro" id="IPR025303">
    <property type="entry name" value="PdaC"/>
</dbReference>
<feature type="domain" description="DUF3298" evidence="1">
    <location>
        <begin position="113"/>
        <end position="182"/>
    </location>
</feature>
<dbReference type="Pfam" id="PF11738">
    <property type="entry name" value="DUF3298"/>
    <property type="match status" value="1"/>
</dbReference>
<proteinExistence type="predicted"/>
<dbReference type="EMBL" id="JBHMDO010000048">
    <property type="protein sequence ID" value="MFB9330414.1"/>
    <property type="molecule type" value="Genomic_DNA"/>
</dbReference>
<keyword evidence="4" id="KW-1185">Reference proteome</keyword>
<dbReference type="Pfam" id="PF13739">
    <property type="entry name" value="PdaC"/>
    <property type="match status" value="1"/>
</dbReference>
<accession>A0ABV5KYV0</accession>
<feature type="domain" description="Deacetylase PdaC" evidence="2">
    <location>
        <begin position="18"/>
        <end position="94"/>
    </location>
</feature>
<dbReference type="Proteomes" id="UP001589747">
    <property type="component" value="Unassembled WGS sequence"/>
</dbReference>
<evidence type="ECO:0000313" key="3">
    <source>
        <dbReference type="EMBL" id="MFB9330414.1"/>
    </source>
</evidence>
<reference evidence="3 4" key="1">
    <citation type="submission" date="2024-09" db="EMBL/GenBank/DDBJ databases">
        <authorList>
            <person name="Sun Q."/>
            <person name="Mori K."/>
        </authorList>
    </citation>
    <scope>NUCLEOTIDE SEQUENCE [LARGE SCALE GENOMIC DNA]</scope>
    <source>
        <strain evidence="3 4">TISTR 2452</strain>
    </source>
</reference>
<name>A0ABV5KYV0_9BACL</name>
<evidence type="ECO:0000313" key="4">
    <source>
        <dbReference type="Proteomes" id="UP001589747"/>
    </source>
</evidence>
<dbReference type="InterPro" id="IPR021729">
    <property type="entry name" value="DUF3298"/>
</dbReference>
<dbReference type="Gene3D" id="3.30.565.40">
    <property type="entry name" value="Fervidobacterium nodosum Rt17-B1 like"/>
    <property type="match status" value="1"/>
</dbReference>